<dbReference type="AlphaFoldDB" id="A0A9E8ZID9"/>
<evidence type="ECO:0000256" key="1">
    <source>
        <dbReference type="SAM" id="Phobius"/>
    </source>
</evidence>
<name>A0A9E8ZID9_9CYAN</name>
<organism evidence="2 3">
    <name type="scientific">Thermocoleostomius sinensis A174</name>
    <dbReference type="NCBI Taxonomy" id="2016057"/>
    <lineage>
        <taxon>Bacteria</taxon>
        <taxon>Bacillati</taxon>
        <taxon>Cyanobacteriota</taxon>
        <taxon>Cyanophyceae</taxon>
        <taxon>Oculatellales</taxon>
        <taxon>Oculatellaceae</taxon>
        <taxon>Thermocoleostomius</taxon>
    </lineage>
</organism>
<reference evidence="2" key="1">
    <citation type="submission" date="2022-12" db="EMBL/GenBank/DDBJ databases">
        <title>Polyphasic identification of a Novel Hot-Spring Cyanobacterium Ocullathermofonsia sinensis gen nov. sp. nov. and Genomic Insights on its Adaptations to the Thermal Habitat.</title>
        <authorList>
            <person name="Daroch M."/>
            <person name="Tang J."/>
            <person name="Jiang Y."/>
        </authorList>
    </citation>
    <scope>NUCLEOTIDE SEQUENCE</scope>
    <source>
        <strain evidence="2">PKUAC-SCTA174</strain>
    </source>
</reference>
<dbReference type="KEGG" id="tsin:OXH18_09815"/>
<keyword evidence="1" id="KW-0812">Transmembrane</keyword>
<dbReference type="EMBL" id="CP113797">
    <property type="protein sequence ID" value="WAL62262.1"/>
    <property type="molecule type" value="Genomic_DNA"/>
</dbReference>
<keyword evidence="3" id="KW-1185">Reference proteome</keyword>
<gene>
    <name evidence="2" type="ORF">OXH18_09815</name>
</gene>
<evidence type="ECO:0000313" key="2">
    <source>
        <dbReference type="EMBL" id="WAL62262.1"/>
    </source>
</evidence>
<dbReference type="RefSeq" id="WP_268612483.1">
    <property type="nucleotide sequence ID" value="NZ_CP113797.1"/>
</dbReference>
<sequence>MLTKLSQAITITVCLYLIVNLKLLTTARTSSEATMLHPSLPNQVKRLPQWVKLIGTKP</sequence>
<accession>A0A9E8ZID9</accession>
<keyword evidence="1" id="KW-0472">Membrane</keyword>
<dbReference type="Proteomes" id="UP001163152">
    <property type="component" value="Chromosome"/>
</dbReference>
<keyword evidence="1" id="KW-1133">Transmembrane helix</keyword>
<evidence type="ECO:0000313" key="3">
    <source>
        <dbReference type="Proteomes" id="UP001163152"/>
    </source>
</evidence>
<feature type="transmembrane region" description="Helical" evidence="1">
    <location>
        <begin position="6"/>
        <end position="25"/>
    </location>
</feature>
<protein>
    <submittedName>
        <fullName evidence="2">Uncharacterized protein</fullName>
    </submittedName>
</protein>
<proteinExistence type="predicted"/>